<dbReference type="NCBIfam" id="NF010620">
    <property type="entry name" value="PRK14013.2-6"/>
    <property type="match status" value="1"/>
</dbReference>
<feature type="transmembrane region" description="Helical" evidence="1">
    <location>
        <begin position="261"/>
        <end position="284"/>
    </location>
</feature>
<dbReference type="Pfam" id="PF04332">
    <property type="entry name" value="DUF475"/>
    <property type="match status" value="1"/>
</dbReference>
<keyword evidence="3" id="KW-1185">Reference proteome</keyword>
<dbReference type="InterPro" id="IPR007427">
    <property type="entry name" value="DUF475"/>
</dbReference>
<dbReference type="PANTHER" id="PTHR30238:SF4">
    <property type="entry name" value="SLL1022 PROTEIN"/>
    <property type="match status" value="1"/>
</dbReference>
<gene>
    <name evidence="2" type="ORF">PPNSA23_24690</name>
</gene>
<reference evidence="2 3" key="1">
    <citation type="submission" date="2024-10" db="EMBL/GenBank/DDBJ databases">
        <title>Isolation, draft genome sequencing and identification of Phyllobacterium sp. NSA23, isolated from leaf soil.</title>
        <authorList>
            <person name="Akita H."/>
        </authorList>
    </citation>
    <scope>NUCLEOTIDE SEQUENCE [LARGE SCALE GENOMIC DNA]</scope>
    <source>
        <strain evidence="2 3">NSA23</strain>
    </source>
</reference>
<dbReference type="Proteomes" id="UP001628091">
    <property type="component" value="Unassembled WGS sequence"/>
</dbReference>
<feature type="transmembrane region" description="Helical" evidence="1">
    <location>
        <begin position="46"/>
        <end position="65"/>
    </location>
</feature>
<dbReference type="EMBL" id="BAAFZP010000001">
    <property type="protein sequence ID" value="GAB1582526.1"/>
    <property type="molecule type" value="Genomic_DNA"/>
</dbReference>
<dbReference type="PANTHER" id="PTHR30238">
    <property type="entry name" value="MEMBRANE BOUND PREDICTED REDOX MODULATOR"/>
    <property type="match status" value="1"/>
</dbReference>
<feature type="transmembrane region" description="Helical" evidence="1">
    <location>
        <begin position="133"/>
        <end position="156"/>
    </location>
</feature>
<proteinExistence type="predicted"/>
<comment type="caution">
    <text evidence="2">The sequence shown here is derived from an EMBL/GenBank/DDBJ whole genome shotgun (WGS) entry which is preliminary data.</text>
</comment>
<feature type="transmembrane region" description="Helical" evidence="1">
    <location>
        <begin position="206"/>
        <end position="224"/>
    </location>
</feature>
<feature type="transmembrane region" description="Helical" evidence="1">
    <location>
        <begin position="12"/>
        <end position="34"/>
    </location>
</feature>
<feature type="transmembrane region" description="Helical" evidence="1">
    <location>
        <begin position="305"/>
        <end position="323"/>
    </location>
</feature>
<evidence type="ECO:0000313" key="2">
    <source>
        <dbReference type="EMBL" id="GAB1582526.1"/>
    </source>
</evidence>
<organism evidence="2 3">
    <name type="scientific">Phyllobacterium phragmitis</name>
    <dbReference type="NCBI Taxonomy" id="2670329"/>
    <lineage>
        <taxon>Bacteria</taxon>
        <taxon>Pseudomonadati</taxon>
        <taxon>Pseudomonadota</taxon>
        <taxon>Alphaproteobacteria</taxon>
        <taxon>Hyphomicrobiales</taxon>
        <taxon>Phyllobacteriaceae</taxon>
        <taxon>Phyllobacterium</taxon>
    </lineage>
</organism>
<sequence>MRIVISFQRIVMAIFRYFTWAFLFTIVGLALGAWLGYETTGTVEGALSVFFICLVLGILEISLSFDNAIVNARILRDMTPRWQRRFLTWGIIIAVFGMRIIFPLAVVAIAAWIDPISALRLAIFQPAEYARIIGEAHTGIAAFGGSFLMMVGMKYFFDVEKEVHWIQVLESRLSKFASVQGVEIGIVLLLILFFSRQLPGDEAHTFMTAAIYGLLTFLAVEGLGEVLDATQEQMETVHKGGLGAFIYLEVLDASFSFDGVIGAFALSTNLFVIAIGLGIGAFYVRSLTIMLVDKQTLGQYRYLEHGAFYAIIVLAVIMYAQTLMHIPEVITGLIGAALILFSFVSSLRYNKANPGWQEKEEAHGR</sequence>
<feature type="transmembrane region" description="Helical" evidence="1">
    <location>
        <begin position="329"/>
        <end position="349"/>
    </location>
</feature>
<keyword evidence="1" id="KW-1133">Transmembrane helix</keyword>
<feature type="transmembrane region" description="Helical" evidence="1">
    <location>
        <begin position="86"/>
        <end position="113"/>
    </location>
</feature>
<accession>A0ABQ0H0T8</accession>
<feature type="transmembrane region" description="Helical" evidence="1">
    <location>
        <begin position="176"/>
        <end position="194"/>
    </location>
</feature>
<name>A0ABQ0H0T8_9HYPH</name>
<feature type="transmembrane region" description="Helical" evidence="1">
    <location>
        <begin position="236"/>
        <end position="255"/>
    </location>
</feature>
<evidence type="ECO:0000256" key="1">
    <source>
        <dbReference type="SAM" id="Phobius"/>
    </source>
</evidence>
<protein>
    <submittedName>
        <fullName evidence="2">DUF475 domain-containing protein</fullName>
    </submittedName>
</protein>
<keyword evidence="1" id="KW-0812">Transmembrane</keyword>
<evidence type="ECO:0000313" key="3">
    <source>
        <dbReference type="Proteomes" id="UP001628091"/>
    </source>
</evidence>
<keyword evidence="1" id="KW-0472">Membrane</keyword>